<dbReference type="EMBL" id="JACORU010000011">
    <property type="protein sequence ID" value="MBC5767549.1"/>
    <property type="molecule type" value="Genomic_DNA"/>
</dbReference>
<dbReference type="AlphaFoldDB" id="A0A923MDZ7"/>
<sequence>MSATAAADALLTHDAIDALMAHPFWERLDPELERLIQHLPQQGPKCERTTMLTWIYGQQGVMSYLELVDRITIEDIRHKKRHVRGYLRGLEKLQLVSIVNFPCKDGEEPDEEGVLGPSSMVSLTWLGMVWMNRAWQARARFHPGSPKAVLWVHSQLVEEEDDGKANEPYWVENMPNRVDGEAPASRIARLKGAAPGITSVFDLAGPKRRR</sequence>
<dbReference type="Proteomes" id="UP000596827">
    <property type="component" value="Unassembled WGS sequence"/>
</dbReference>
<dbReference type="RefSeq" id="WP_187084035.1">
    <property type="nucleotide sequence ID" value="NZ_JACORU010000011.1"/>
</dbReference>
<keyword evidence="2" id="KW-1185">Reference proteome</keyword>
<protein>
    <submittedName>
        <fullName evidence="1">Uncharacterized protein</fullName>
    </submittedName>
</protein>
<name>A0A923MDZ7_9BURK</name>
<evidence type="ECO:0000313" key="2">
    <source>
        <dbReference type="Proteomes" id="UP000596827"/>
    </source>
</evidence>
<reference evidence="1" key="1">
    <citation type="submission" date="2020-08" db="EMBL/GenBank/DDBJ databases">
        <title>Ramlibacter sp. GTP1 16S ribosomal RNA gene genome sequencing and assembly.</title>
        <authorList>
            <person name="Kang M."/>
        </authorList>
    </citation>
    <scope>NUCLEOTIDE SEQUENCE</scope>
    <source>
        <strain evidence="1">GTP1</strain>
    </source>
</reference>
<organism evidence="1 2">
    <name type="scientific">Ramlibacter albus</name>
    <dbReference type="NCBI Taxonomy" id="2079448"/>
    <lineage>
        <taxon>Bacteria</taxon>
        <taxon>Pseudomonadati</taxon>
        <taxon>Pseudomonadota</taxon>
        <taxon>Betaproteobacteria</taxon>
        <taxon>Burkholderiales</taxon>
        <taxon>Comamonadaceae</taxon>
        <taxon>Ramlibacter</taxon>
    </lineage>
</organism>
<accession>A0A923MDZ7</accession>
<evidence type="ECO:0000313" key="1">
    <source>
        <dbReference type="EMBL" id="MBC5767549.1"/>
    </source>
</evidence>
<proteinExistence type="predicted"/>
<gene>
    <name evidence="1" type="ORF">H8R02_24000</name>
</gene>
<comment type="caution">
    <text evidence="1">The sequence shown here is derived from an EMBL/GenBank/DDBJ whole genome shotgun (WGS) entry which is preliminary data.</text>
</comment>